<proteinExistence type="predicted"/>
<organism evidence="7 8">
    <name type="scientific">Huso huso</name>
    <name type="common">Beluga</name>
    <name type="synonym">Acipenser huso</name>
    <dbReference type="NCBI Taxonomy" id="61971"/>
    <lineage>
        <taxon>Eukaryota</taxon>
        <taxon>Metazoa</taxon>
        <taxon>Chordata</taxon>
        <taxon>Craniata</taxon>
        <taxon>Vertebrata</taxon>
        <taxon>Euteleostomi</taxon>
        <taxon>Actinopterygii</taxon>
        <taxon>Chondrostei</taxon>
        <taxon>Acipenseriformes</taxon>
        <taxon>Acipenseridae</taxon>
        <taxon>Huso</taxon>
    </lineage>
</organism>
<dbReference type="PROSITE" id="PS50835">
    <property type="entry name" value="IG_LIKE"/>
    <property type="match status" value="2"/>
</dbReference>
<sequence length="285" mass="31871">MARMETSDWKTKSLCLLSFLYIASADMTLMELELNNSVIARYNESILLHCKAVSKENMTLALFEWLRPPNTILYKFKKGHEAQHSPRIFWVKQGFEVSLTINQLKPSDEGNYTCKVRTGHGMKFKNVTVELEAPYSDSSPDCMIQVKELTCVFSGGYPKGEIHWFDEEGNNVTDRASNNCSETGEGLFNISSSYHIGNHSSHSYNCSLWIPRSAGYSATKQISSGWNSCAQASLYGASSRKGLTVALLVWGGLLCGILIFTAFTNKHKVRGWFLGPVCGKTHLRI</sequence>
<dbReference type="Gene3D" id="2.60.40.10">
    <property type="entry name" value="Immunoglobulins"/>
    <property type="match status" value="2"/>
</dbReference>
<evidence type="ECO:0000256" key="1">
    <source>
        <dbReference type="ARBA" id="ARBA00004370"/>
    </source>
</evidence>
<dbReference type="InterPro" id="IPR053896">
    <property type="entry name" value="BTN3A2-like_Ig-C"/>
</dbReference>
<dbReference type="PANTHER" id="PTHR24100">
    <property type="entry name" value="BUTYROPHILIN"/>
    <property type="match status" value="1"/>
</dbReference>
<keyword evidence="8" id="KW-1185">Reference proteome</keyword>
<keyword evidence="4" id="KW-0812">Transmembrane</keyword>
<name>A0ABR0Z467_HUSHU</name>
<keyword evidence="4" id="KW-1133">Transmembrane helix</keyword>
<keyword evidence="3" id="KW-0393">Immunoglobulin domain</keyword>
<dbReference type="SMART" id="SM00409">
    <property type="entry name" value="IG"/>
    <property type="match status" value="1"/>
</dbReference>
<keyword evidence="2 4" id="KW-0472">Membrane</keyword>
<evidence type="ECO:0000256" key="4">
    <source>
        <dbReference type="SAM" id="Phobius"/>
    </source>
</evidence>
<feature type="chain" id="PRO_5046738034" evidence="5">
    <location>
        <begin position="26"/>
        <end position="285"/>
    </location>
</feature>
<dbReference type="InterPro" id="IPR036179">
    <property type="entry name" value="Ig-like_dom_sf"/>
</dbReference>
<comment type="subcellular location">
    <subcellularLocation>
        <location evidence="1">Membrane</location>
    </subcellularLocation>
</comment>
<comment type="caution">
    <text evidence="7">The sequence shown here is derived from an EMBL/GenBank/DDBJ whole genome shotgun (WGS) entry which is preliminary data.</text>
</comment>
<feature type="signal peptide" evidence="5">
    <location>
        <begin position="1"/>
        <end position="25"/>
    </location>
</feature>
<dbReference type="EMBL" id="JAHFZB010000017">
    <property type="protein sequence ID" value="KAK6479601.1"/>
    <property type="molecule type" value="Genomic_DNA"/>
</dbReference>
<dbReference type="Proteomes" id="UP001369086">
    <property type="component" value="Unassembled WGS sequence"/>
</dbReference>
<dbReference type="SUPFAM" id="SSF48726">
    <property type="entry name" value="Immunoglobulin"/>
    <property type="match status" value="2"/>
</dbReference>
<evidence type="ECO:0000259" key="6">
    <source>
        <dbReference type="PROSITE" id="PS50835"/>
    </source>
</evidence>
<evidence type="ECO:0000256" key="3">
    <source>
        <dbReference type="ARBA" id="ARBA00023319"/>
    </source>
</evidence>
<protein>
    <submittedName>
        <fullName evidence="7">Butyrophilin-like protein 2 isoform X1</fullName>
    </submittedName>
</protein>
<dbReference type="InterPro" id="IPR050504">
    <property type="entry name" value="IgSF_BTN/MOG"/>
</dbReference>
<reference evidence="7 8" key="1">
    <citation type="submission" date="2021-05" db="EMBL/GenBank/DDBJ databases">
        <authorList>
            <person name="Zahm M."/>
            <person name="Klopp C."/>
            <person name="Cabau C."/>
            <person name="Kuhl H."/>
            <person name="Suciu R."/>
            <person name="Ciorpac M."/>
            <person name="Holostenco D."/>
            <person name="Gessner J."/>
            <person name="Wuertz S."/>
            <person name="Hohne C."/>
            <person name="Stock M."/>
            <person name="Gislard M."/>
            <person name="Lluch J."/>
            <person name="Milhes M."/>
            <person name="Lampietro C."/>
            <person name="Lopez Roques C."/>
            <person name="Donnadieu C."/>
            <person name="Du K."/>
            <person name="Schartl M."/>
            <person name="Guiguen Y."/>
        </authorList>
    </citation>
    <scope>NUCLEOTIDE SEQUENCE [LARGE SCALE GENOMIC DNA]</scope>
    <source>
        <strain evidence="7">Hh-F2</strain>
        <tissue evidence="7">Blood</tissue>
    </source>
</reference>
<feature type="domain" description="Ig-like" evidence="6">
    <location>
        <begin position="25"/>
        <end position="130"/>
    </location>
</feature>
<evidence type="ECO:0000313" key="8">
    <source>
        <dbReference type="Proteomes" id="UP001369086"/>
    </source>
</evidence>
<keyword evidence="5" id="KW-0732">Signal</keyword>
<dbReference type="Pfam" id="PF22705">
    <property type="entry name" value="C2-set_3"/>
    <property type="match status" value="1"/>
</dbReference>
<accession>A0ABR0Z467</accession>
<dbReference type="InterPro" id="IPR013783">
    <property type="entry name" value="Ig-like_fold"/>
</dbReference>
<dbReference type="InterPro" id="IPR003599">
    <property type="entry name" value="Ig_sub"/>
</dbReference>
<feature type="domain" description="Ig-like" evidence="6">
    <location>
        <begin position="146"/>
        <end position="223"/>
    </location>
</feature>
<feature type="transmembrane region" description="Helical" evidence="4">
    <location>
        <begin position="243"/>
        <end position="263"/>
    </location>
</feature>
<gene>
    <name evidence="7" type="ORF">HHUSO_G18664</name>
</gene>
<dbReference type="InterPro" id="IPR007110">
    <property type="entry name" value="Ig-like_dom"/>
</dbReference>
<evidence type="ECO:0000256" key="5">
    <source>
        <dbReference type="SAM" id="SignalP"/>
    </source>
</evidence>
<evidence type="ECO:0000256" key="2">
    <source>
        <dbReference type="ARBA" id="ARBA00023136"/>
    </source>
</evidence>
<dbReference type="InterPro" id="IPR013106">
    <property type="entry name" value="Ig_V-set"/>
</dbReference>
<evidence type="ECO:0000313" key="7">
    <source>
        <dbReference type="EMBL" id="KAK6479601.1"/>
    </source>
</evidence>
<dbReference type="Pfam" id="PF07686">
    <property type="entry name" value="V-set"/>
    <property type="match status" value="1"/>
</dbReference>